<proteinExistence type="inferred from homology"/>
<dbReference type="PROSITE" id="PS51746">
    <property type="entry name" value="PPM_2"/>
    <property type="match status" value="1"/>
</dbReference>
<dbReference type="SMART" id="SM00332">
    <property type="entry name" value="PP2Cc"/>
    <property type="match status" value="1"/>
</dbReference>
<dbReference type="EC" id="3.1.3.16" evidence="4"/>
<evidence type="ECO:0000256" key="3">
    <source>
        <dbReference type="ARBA" id="ARBA00006702"/>
    </source>
</evidence>
<dbReference type="InParanoid" id="A0A6P7Y894"/>
<comment type="subcellular location">
    <subcellularLocation>
        <location evidence="2">Mitochondrion matrix</location>
    </subcellularLocation>
</comment>
<evidence type="ECO:0000256" key="10">
    <source>
        <dbReference type="ARBA" id="ARBA00023211"/>
    </source>
</evidence>
<evidence type="ECO:0000313" key="14">
    <source>
        <dbReference type="RefSeq" id="XP_030058999.1"/>
    </source>
</evidence>
<evidence type="ECO:0000256" key="8">
    <source>
        <dbReference type="ARBA" id="ARBA00022946"/>
    </source>
</evidence>
<dbReference type="Pfam" id="PF00481">
    <property type="entry name" value="PP2C"/>
    <property type="match status" value="1"/>
</dbReference>
<dbReference type="InterPro" id="IPR036457">
    <property type="entry name" value="PPM-type-like_dom_sf"/>
</dbReference>
<sequence length="374" mass="41511">MVRCLVFAKQWKMCRLPSSITAVLSRSAPLIIKRSRGRAFQNMPCSSQGFSTSTSCKQALALERGFHPMSWDSFGTWLDEPIVLPPRSTTSSVFSFKDVGCVTETGRRKQNEDRYSFARLSDDTFYFAVFDGHGGAAAAEFCARHFGHIIKQRLTCESDLEFVLMKSFLQIDEVFSKSVYSLGEIPSAGTTATVALLQNETELVVASVGDSRAILCTEGRAEPLTDDHTPRRWDEKERIEQSGGFIDWNSAHEPYVNGKLAMTRSIGDVQMKTFGVIAQPEVRRVKLHHSKDSFLVLTTDGVSGTMENQEICDNVKRSQDPTEAATLLIDQALQYGSQDNVTTMVIPFGAWGKYKNSLIASSFGRIVIAAGRWS</sequence>
<evidence type="ECO:0000256" key="11">
    <source>
        <dbReference type="RuleBase" id="RU003465"/>
    </source>
</evidence>
<dbReference type="GO" id="GO:0005759">
    <property type="term" value="C:mitochondrial matrix"/>
    <property type="evidence" value="ECO:0007669"/>
    <property type="project" value="UniProtKB-SubCell"/>
</dbReference>
<keyword evidence="8" id="KW-0809">Transit peptide</keyword>
<dbReference type="AlphaFoldDB" id="A0A6P7Y894"/>
<gene>
    <name evidence="14" type="primary">LOC115470181</name>
</gene>
<dbReference type="Gene3D" id="3.60.40.10">
    <property type="entry name" value="PPM-type phosphatase domain"/>
    <property type="match status" value="1"/>
</dbReference>
<dbReference type="GO" id="GO:0004722">
    <property type="term" value="F:protein serine/threonine phosphatase activity"/>
    <property type="evidence" value="ECO:0007669"/>
    <property type="project" value="UniProtKB-EC"/>
</dbReference>
<dbReference type="Proteomes" id="UP000515156">
    <property type="component" value="Chromosome 5"/>
</dbReference>
<evidence type="ECO:0000256" key="4">
    <source>
        <dbReference type="ARBA" id="ARBA00013081"/>
    </source>
</evidence>
<organism evidence="13 14">
    <name type="scientific">Microcaecilia unicolor</name>
    <dbReference type="NCBI Taxonomy" id="1415580"/>
    <lineage>
        <taxon>Eukaryota</taxon>
        <taxon>Metazoa</taxon>
        <taxon>Chordata</taxon>
        <taxon>Craniata</taxon>
        <taxon>Vertebrata</taxon>
        <taxon>Euteleostomi</taxon>
        <taxon>Amphibia</taxon>
        <taxon>Gymnophiona</taxon>
        <taxon>Siphonopidae</taxon>
        <taxon>Microcaecilia</taxon>
    </lineage>
</organism>
<evidence type="ECO:0000256" key="9">
    <source>
        <dbReference type="ARBA" id="ARBA00023128"/>
    </source>
</evidence>
<evidence type="ECO:0000256" key="1">
    <source>
        <dbReference type="ARBA" id="ARBA00001936"/>
    </source>
</evidence>
<evidence type="ECO:0000256" key="2">
    <source>
        <dbReference type="ARBA" id="ARBA00004305"/>
    </source>
</evidence>
<evidence type="ECO:0000256" key="6">
    <source>
        <dbReference type="ARBA" id="ARBA00022801"/>
    </source>
</evidence>
<reference evidence="14" key="1">
    <citation type="submission" date="2025-08" db="UniProtKB">
        <authorList>
            <consortium name="RefSeq"/>
        </authorList>
    </citation>
    <scope>IDENTIFICATION</scope>
</reference>
<comment type="similarity">
    <text evidence="3 11">Belongs to the PP2C family.</text>
</comment>
<dbReference type="GeneID" id="115470181"/>
<dbReference type="FunFam" id="3.60.40.10:FF:000033">
    <property type="entry name" value="Protein phosphatase 1K, mitochondrial"/>
    <property type="match status" value="1"/>
</dbReference>
<feature type="domain" description="PPM-type phosphatase" evidence="12">
    <location>
        <begin position="98"/>
        <end position="348"/>
    </location>
</feature>
<dbReference type="InterPro" id="IPR001932">
    <property type="entry name" value="PPM-type_phosphatase-like_dom"/>
</dbReference>
<keyword evidence="6 11" id="KW-0378">Hydrolase</keyword>
<keyword evidence="10" id="KW-0464">Manganese</keyword>
<dbReference type="InterPro" id="IPR015655">
    <property type="entry name" value="PP2C"/>
</dbReference>
<keyword evidence="5" id="KW-0479">Metal-binding</keyword>
<evidence type="ECO:0000256" key="5">
    <source>
        <dbReference type="ARBA" id="ARBA00022723"/>
    </source>
</evidence>
<dbReference type="InterPro" id="IPR000222">
    <property type="entry name" value="PP2C_BS"/>
</dbReference>
<protein>
    <recommendedName>
        <fullName evidence="4">protein-serine/threonine phosphatase</fullName>
        <ecNumber evidence="4">3.1.3.16</ecNumber>
    </recommendedName>
</protein>
<dbReference type="OrthoDB" id="416093at2759"/>
<keyword evidence="9" id="KW-0496">Mitochondrion</keyword>
<dbReference type="KEGG" id="muo:115470181"/>
<dbReference type="CDD" id="cd00143">
    <property type="entry name" value="PP2Cc"/>
    <property type="match status" value="1"/>
</dbReference>
<dbReference type="PROSITE" id="PS01032">
    <property type="entry name" value="PPM_1"/>
    <property type="match status" value="1"/>
</dbReference>
<dbReference type="SMART" id="SM00331">
    <property type="entry name" value="PP2C_SIG"/>
    <property type="match status" value="1"/>
</dbReference>
<comment type="cofactor">
    <cofactor evidence="1">
        <name>Mn(2+)</name>
        <dbReference type="ChEBI" id="CHEBI:29035"/>
    </cofactor>
</comment>
<keyword evidence="7 11" id="KW-0904">Protein phosphatase</keyword>
<name>A0A6P7Y894_9AMPH</name>
<dbReference type="SUPFAM" id="SSF81606">
    <property type="entry name" value="PP2C-like"/>
    <property type="match status" value="1"/>
</dbReference>
<keyword evidence="13" id="KW-1185">Reference proteome</keyword>
<dbReference type="PANTHER" id="PTHR47992">
    <property type="entry name" value="PROTEIN PHOSPHATASE"/>
    <property type="match status" value="1"/>
</dbReference>
<evidence type="ECO:0000313" key="13">
    <source>
        <dbReference type="Proteomes" id="UP000515156"/>
    </source>
</evidence>
<evidence type="ECO:0000259" key="12">
    <source>
        <dbReference type="PROSITE" id="PS51746"/>
    </source>
</evidence>
<dbReference type="GO" id="GO:0046872">
    <property type="term" value="F:metal ion binding"/>
    <property type="evidence" value="ECO:0007669"/>
    <property type="project" value="UniProtKB-KW"/>
</dbReference>
<accession>A0A6P7Y894</accession>
<evidence type="ECO:0000256" key="7">
    <source>
        <dbReference type="ARBA" id="ARBA00022912"/>
    </source>
</evidence>
<dbReference type="RefSeq" id="XP_030058999.1">
    <property type="nucleotide sequence ID" value="XM_030203139.1"/>
</dbReference>